<evidence type="ECO:0000313" key="2">
    <source>
        <dbReference type="WBParaSite" id="nRc.2.0.1.t41706-RA"/>
    </source>
</evidence>
<dbReference type="AlphaFoldDB" id="A0A915KT96"/>
<dbReference type="Gene3D" id="2.40.10.10">
    <property type="entry name" value="Trypsin-like serine proteases"/>
    <property type="match status" value="1"/>
</dbReference>
<dbReference type="InterPro" id="IPR043504">
    <property type="entry name" value="Peptidase_S1_PA_chymotrypsin"/>
</dbReference>
<dbReference type="InterPro" id="IPR009003">
    <property type="entry name" value="Peptidase_S1_PA"/>
</dbReference>
<accession>A0A915KT96</accession>
<protein>
    <submittedName>
        <fullName evidence="2">Peptidase S1 domain-containing protein</fullName>
    </submittedName>
</protein>
<reference evidence="2" key="1">
    <citation type="submission" date="2022-11" db="UniProtKB">
        <authorList>
            <consortium name="WormBaseParasite"/>
        </authorList>
    </citation>
    <scope>IDENTIFICATION</scope>
</reference>
<dbReference type="WBParaSite" id="nRc.2.0.1.t41706-RA">
    <property type="protein sequence ID" value="nRc.2.0.1.t41706-RA"/>
    <property type="gene ID" value="nRc.2.0.1.g41706"/>
</dbReference>
<organism evidence="1 2">
    <name type="scientific">Romanomermis culicivorax</name>
    <name type="common">Nematode worm</name>
    <dbReference type="NCBI Taxonomy" id="13658"/>
    <lineage>
        <taxon>Eukaryota</taxon>
        <taxon>Metazoa</taxon>
        <taxon>Ecdysozoa</taxon>
        <taxon>Nematoda</taxon>
        <taxon>Enoplea</taxon>
        <taxon>Dorylaimia</taxon>
        <taxon>Mermithida</taxon>
        <taxon>Mermithoidea</taxon>
        <taxon>Mermithidae</taxon>
        <taxon>Romanomermis</taxon>
    </lineage>
</organism>
<dbReference type="SUPFAM" id="SSF50494">
    <property type="entry name" value="Trypsin-like serine proteases"/>
    <property type="match status" value="1"/>
</dbReference>
<name>A0A915KT96_ROMCU</name>
<proteinExistence type="predicted"/>
<dbReference type="Proteomes" id="UP000887565">
    <property type="component" value="Unplaced"/>
</dbReference>
<sequence>MPSIISGCFDMNNVIFDHGTLLLSDKGLIHGKNLETDEDPKKEHYFFLIYGTLSSIPIDLVQFCCFMQINIRFFIGSQIFRMSHNRTGEAVSNHHWETILFKDGVSTDCHLTWLSKARNSSQKSRDLLLTTATCLLEKPARRRAQPIYLPIPSKFSIFLIQYDAGWQEIDRTEMKVKNILLHPQFNGQMNPDSDQFDIAMVKLETPINLNGQIVDEVKEIPDYWSLSNPNNCWVRGQKEHIYSGKGLRNHTLIDIKQLIKEDATLTAPSLPGTPPISYLVSLGAPLICAEAHITGVHGITVRRQSGLISIEMIVYKYTESLVFISLASHKAWIQNVMDHEIDTLKRPFHRDLYNHPQSKNEEKVEDSTVQHNQLEDLKFTLNDTVANL</sequence>
<keyword evidence="1" id="KW-1185">Reference proteome</keyword>
<evidence type="ECO:0000313" key="1">
    <source>
        <dbReference type="Proteomes" id="UP000887565"/>
    </source>
</evidence>